<dbReference type="InterPro" id="IPR029061">
    <property type="entry name" value="THDP-binding"/>
</dbReference>
<comment type="cofactor">
    <cofactor evidence="10">
        <name>Mg(2+)</name>
        <dbReference type="ChEBI" id="CHEBI:18420"/>
    </cofactor>
    <text evidence="10">Binds 1 Mg(2+) per subunit.</text>
</comment>
<dbReference type="InterPro" id="IPR012110">
    <property type="entry name" value="PDC/IPDC-like"/>
</dbReference>
<keyword evidence="6 10" id="KW-0460">Magnesium</keyword>
<feature type="binding site" evidence="10">
    <location>
        <position position="475"/>
    </location>
    <ligand>
        <name>Mg(2+)</name>
        <dbReference type="ChEBI" id="CHEBI:18420"/>
    </ligand>
</feature>
<evidence type="ECO:0000259" key="14">
    <source>
        <dbReference type="Pfam" id="PF02775"/>
    </source>
</evidence>
<evidence type="ECO:0000256" key="7">
    <source>
        <dbReference type="ARBA" id="ARBA00023052"/>
    </source>
</evidence>
<feature type="domain" description="Thiamine pyrophosphate enzyme TPP-binding" evidence="14">
    <location>
        <begin position="433"/>
        <end position="571"/>
    </location>
</feature>
<dbReference type="FunFam" id="3.40.50.970:FF:000019">
    <property type="entry name" value="Pyruvate decarboxylase isozyme"/>
    <property type="match status" value="1"/>
</dbReference>
<comment type="similarity">
    <text evidence="3 11">Belongs to the TPP enzyme family.</text>
</comment>
<dbReference type="Pfam" id="PF02775">
    <property type="entry name" value="TPP_enzyme_C"/>
    <property type="match status" value="1"/>
</dbReference>
<evidence type="ECO:0000259" key="15">
    <source>
        <dbReference type="Pfam" id="PF02776"/>
    </source>
</evidence>
<evidence type="ECO:0000313" key="17">
    <source>
        <dbReference type="Proteomes" id="UP000298030"/>
    </source>
</evidence>
<reference evidence="16 17" key="1">
    <citation type="journal article" date="2019" name="Nat. Ecol. Evol.">
        <title>Megaphylogeny resolves global patterns of mushroom evolution.</title>
        <authorList>
            <person name="Varga T."/>
            <person name="Krizsan K."/>
            <person name="Foldi C."/>
            <person name="Dima B."/>
            <person name="Sanchez-Garcia M."/>
            <person name="Sanchez-Ramirez S."/>
            <person name="Szollosi G.J."/>
            <person name="Szarkandi J.G."/>
            <person name="Papp V."/>
            <person name="Albert L."/>
            <person name="Andreopoulos W."/>
            <person name="Angelini C."/>
            <person name="Antonin V."/>
            <person name="Barry K.W."/>
            <person name="Bougher N.L."/>
            <person name="Buchanan P."/>
            <person name="Buyck B."/>
            <person name="Bense V."/>
            <person name="Catcheside P."/>
            <person name="Chovatia M."/>
            <person name="Cooper J."/>
            <person name="Damon W."/>
            <person name="Desjardin D."/>
            <person name="Finy P."/>
            <person name="Geml J."/>
            <person name="Haridas S."/>
            <person name="Hughes K."/>
            <person name="Justo A."/>
            <person name="Karasinski D."/>
            <person name="Kautmanova I."/>
            <person name="Kiss B."/>
            <person name="Kocsube S."/>
            <person name="Kotiranta H."/>
            <person name="LaButti K.M."/>
            <person name="Lechner B.E."/>
            <person name="Liimatainen K."/>
            <person name="Lipzen A."/>
            <person name="Lukacs Z."/>
            <person name="Mihaltcheva S."/>
            <person name="Morgado L.N."/>
            <person name="Niskanen T."/>
            <person name="Noordeloos M.E."/>
            <person name="Ohm R.A."/>
            <person name="Ortiz-Santana B."/>
            <person name="Ovrebo C."/>
            <person name="Racz N."/>
            <person name="Riley R."/>
            <person name="Savchenko A."/>
            <person name="Shiryaev A."/>
            <person name="Soop K."/>
            <person name="Spirin V."/>
            <person name="Szebenyi C."/>
            <person name="Tomsovsky M."/>
            <person name="Tulloss R.E."/>
            <person name="Uehling J."/>
            <person name="Grigoriev I.V."/>
            <person name="Vagvolgyi C."/>
            <person name="Papp T."/>
            <person name="Martin F.M."/>
            <person name="Miettinen O."/>
            <person name="Hibbett D.S."/>
            <person name="Nagy L.G."/>
        </authorList>
    </citation>
    <scope>NUCLEOTIDE SEQUENCE [LARGE SCALE GENOMIC DNA]</scope>
    <source>
        <strain evidence="16 17">FP101781</strain>
    </source>
</reference>
<evidence type="ECO:0000256" key="6">
    <source>
        <dbReference type="ARBA" id="ARBA00022842"/>
    </source>
</evidence>
<dbReference type="SUPFAM" id="SSF52518">
    <property type="entry name" value="Thiamin diphosphate-binding fold (THDP-binding)"/>
    <property type="match status" value="2"/>
</dbReference>
<dbReference type="GO" id="GO:0000287">
    <property type="term" value="F:magnesium ion binding"/>
    <property type="evidence" value="ECO:0007669"/>
    <property type="project" value="InterPro"/>
</dbReference>
<sequence length="603" mass="66645">MTTANVEVESLKGEVDRLRLEVQTLQAKQGHEQVTLGHYLLTRLTQLGVKHMFGVPGDFNLGFLDLVEDHPDIDWIGNCNELNAAYAADGYARIKPNALGVVTTTFGVGELSATNGIAGAFSEMVPVLHIAGVPSTTQQKKRPLLHHTLGDGRYGAYAEVAKQITVHTAWLDNVETAPRMIDEAIIQCMTKARPVYLTLPTDFVTAEVSSERLNIPLQRVVSVNDPPTENFVVDQIEKLVREAEGDVVIIVDACVFRYDVRDEVKEFLKKTGFPVYAAPMGKTAIDEDYERYGGIYVGSITDPEIKENVEKAKLIISVGGVQSDFNSGMFTYGFPTSRHVELHSTHTHIQYAAYPGVGFKHLLPKLTERLQSYYDLGSKIPVIPYKAKIPAEETDVITQRYFWPRIGSFFKPNDVIVTETGTANFGILDVPLPPKTLLVSQIFWGSIGWSVGATLGVALAARDLGLGRVVLFVGDGSMQLTVQEISPMIRLGLKPIIFLLNNNGYVIERTIHGKHRKYNDIADWKWTQLLDTLGDRETETKSFKVTNQAELESLLQDAAFLDSDCTTLVEVIMDRLDAPRLLADGVAINKRAARAATGKVDDD</sequence>
<keyword evidence="12" id="KW-0175">Coiled coil</keyword>
<dbReference type="CDD" id="cd07038">
    <property type="entry name" value="TPP_PYR_PDC_IPDC_like"/>
    <property type="match status" value="1"/>
</dbReference>
<feature type="coiled-coil region" evidence="12">
    <location>
        <begin position="1"/>
        <end position="28"/>
    </location>
</feature>
<dbReference type="Proteomes" id="UP000298030">
    <property type="component" value="Unassembled WGS sequence"/>
</dbReference>
<dbReference type="Pfam" id="PF00205">
    <property type="entry name" value="TPP_enzyme_M"/>
    <property type="match status" value="1"/>
</dbReference>
<evidence type="ECO:0000256" key="9">
    <source>
        <dbReference type="ARBA" id="ARBA00023239"/>
    </source>
</evidence>
<dbReference type="GO" id="GO:0005739">
    <property type="term" value="C:mitochondrion"/>
    <property type="evidence" value="ECO:0007669"/>
    <property type="project" value="UniProtKB-SubCell"/>
</dbReference>
<dbReference type="EMBL" id="QPFP01000001">
    <property type="protein sequence ID" value="TEB39931.1"/>
    <property type="molecule type" value="Genomic_DNA"/>
</dbReference>
<feature type="binding site" evidence="10">
    <location>
        <position position="504"/>
    </location>
    <ligand>
        <name>Mg(2+)</name>
        <dbReference type="ChEBI" id="CHEBI:18420"/>
    </ligand>
</feature>
<organism evidence="16 17">
    <name type="scientific">Coprinellus micaceus</name>
    <name type="common">Glistening ink-cap mushroom</name>
    <name type="synonym">Coprinus micaceus</name>
    <dbReference type="NCBI Taxonomy" id="71717"/>
    <lineage>
        <taxon>Eukaryota</taxon>
        <taxon>Fungi</taxon>
        <taxon>Dikarya</taxon>
        <taxon>Basidiomycota</taxon>
        <taxon>Agaricomycotina</taxon>
        <taxon>Agaricomycetes</taxon>
        <taxon>Agaricomycetidae</taxon>
        <taxon>Agaricales</taxon>
        <taxon>Agaricineae</taxon>
        <taxon>Psathyrellaceae</taxon>
        <taxon>Coprinellus</taxon>
    </lineage>
</organism>
<dbReference type="InterPro" id="IPR029035">
    <property type="entry name" value="DHS-like_NAD/FAD-binding_dom"/>
</dbReference>
<proteinExistence type="inferred from homology"/>
<keyword evidence="5" id="KW-0210">Decarboxylase</keyword>
<evidence type="ECO:0000256" key="4">
    <source>
        <dbReference type="ARBA" id="ARBA00022723"/>
    </source>
</evidence>
<dbReference type="PANTHER" id="PTHR43452:SF30">
    <property type="entry name" value="PYRUVATE DECARBOXYLASE ISOZYME 1-RELATED"/>
    <property type="match status" value="1"/>
</dbReference>
<dbReference type="InterPro" id="IPR047213">
    <property type="entry name" value="TPP_PYR_PDC_IPDC-like"/>
</dbReference>
<dbReference type="InterPro" id="IPR047214">
    <property type="entry name" value="TPP_PDC_IPDC"/>
</dbReference>
<dbReference type="GO" id="GO:0004737">
    <property type="term" value="F:pyruvate decarboxylase activity"/>
    <property type="evidence" value="ECO:0007669"/>
    <property type="project" value="TreeGrafter"/>
</dbReference>
<dbReference type="InterPro" id="IPR012000">
    <property type="entry name" value="Thiamin_PyroP_enz_cen_dom"/>
</dbReference>
<feature type="binding site" evidence="10">
    <location>
        <position position="502"/>
    </location>
    <ligand>
        <name>Mg(2+)</name>
        <dbReference type="ChEBI" id="CHEBI:18420"/>
    </ligand>
</feature>
<comment type="subcellular location">
    <subcellularLocation>
        <location evidence="2">Mitochondrion</location>
    </subcellularLocation>
</comment>
<evidence type="ECO:0000256" key="1">
    <source>
        <dbReference type="ARBA" id="ARBA00001964"/>
    </source>
</evidence>
<comment type="caution">
    <text evidence="16">The sequence shown here is derived from an EMBL/GenBank/DDBJ whole genome shotgun (WGS) entry which is preliminary data.</text>
</comment>
<dbReference type="GO" id="GO:0030976">
    <property type="term" value="F:thiamine pyrophosphate binding"/>
    <property type="evidence" value="ECO:0007669"/>
    <property type="project" value="InterPro"/>
</dbReference>
<evidence type="ECO:0000256" key="10">
    <source>
        <dbReference type="PIRSR" id="PIRSR036565-2"/>
    </source>
</evidence>
<dbReference type="AlphaFoldDB" id="A0A4Y7U106"/>
<dbReference type="Pfam" id="PF02776">
    <property type="entry name" value="TPP_enzyme_N"/>
    <property type="match status" value="1"/>
</dbReference>
<dbReference type="GO" id="GO:0000949">
    <property type="term" value="P:aromatic amino acid family catabolic process to alcohol via Ehrlich pathway"/>
    <property type="evidence" value="ECO:0007669"/>
    <property type="project" value="TreeGrafter"/>
</dbReference>
<evidence type="ECO:0000259" key="13">
    <source>
        <dbReference type="Pfam" id="PF00205"/>
    </source>
</evidence>
<dbReference type="InterPro" id="IPR011766">
    <property type="entry name" value="TPP_enzyme_TPP-bd"/>
</dbReference>
<dbReference type="CDD" id="cd02005">
    <property type="entry name" value="TPP_PDC_IPDC"/>
    <property type="match status" value="1"/>
</dbReference>
<keyword evidence="8" id="KW-0496">Mitochondrion</keyword>
<evidence type="ECO:0000256" key="11">
    <source>
        <dbReference type="RuleBase" id="RU362132"/>
    </source>
</evidence>
<keyword evidence="7 11" id="KW-0786">Thiamine pyrophosphate</keyword>
<evidence type="ECO:0000256" key="3">
    <source>
        <dbReference type="ARBA" id="ARBA00007812"/>
    </source>
</evidence>
<dbReference type="GO" id="GO:0005634">
    <property type="term" value="C:nucleus"/>
    <property type="evidence" value="ECO:0007669"/>
    <property type="project" value="TreeGrafter"/>
</dbReference>
<dbReference type="SUPFAM" id="SSF52467">
    <property type="entry name" value="DHS-like NAD/FAD-binding domain"/>
    <property type="match status" value="1"/>
</dbReference>
<dbReference type="STRING" id="71717.A0A4Y7U106"/>
<dbReference type="OrthoDB" id="3970464at2759"/>
<dbReference type="InterPro" id="IPR012001">
    <property type="entry name" value="Thiamin_PyroP_enz_TPP-bd_dom"/>
</dbReference>
<gene>
    <name evidence="16" type="ORF">FA13DRAFT_1619275</name>
</gene>
<dbReference type="FunFam" id="3.40.50.970:FF:000024">
    <property type="entry name" value="Pyruvate decarboxylase isozyme"/>
    <property type="match status" value="1"/>
</dbReference>
<keyword evidence="9" id="KW-0456">Lyase</keyword>
<dbReference type="Gene3D" id="3.40.50.970">
    <property type="match status" value="2"/>
</dbReference>
<evidence type="ECO:0000313" key="16">
    <source>
        <dbReference type="EMBL" id="TEB39931.1"/>
    </source>
</evidence>
<evidence type="ECO:0000256" key="2">
    <source>
        <dbReference type="ARBA" id="ARBA00004173"/>
    </source>
</evidence>
<accession>A0A4Y7U106</accession>
<evidence type="ECO:0000256" key="12">
    <source>
        <dbReference type="SAM" id="Coils"/>
    </source>
</evidence>
<keyword evidence="16" id="KW-0670">Pyruvate</keyword>
<dbReference type="Gene3D" id="3.40.50.1220">
    <property type="entry name" value="TPP-binding domain"/>
    <property type="match status" value="1"/>
</dbReference>
<evidence type="ECO:0000256" key="8">
    <source>
        <dbReference type="ARBA" id="ARBA00023128"/>
    </source>
</evidence>
<keyword evidence="17" id="KW-1185">Reference proteome</keyword>
<feature type="domain" description="Thiamine pyrophosphate enzyme central" evidence="13">
    <location>
        <begin position="236"/>
        <end position="351"/>
    </location>
</feature>
<evidence type="ECO:0000256" key="5">
    <source>
        <dbReference type="ARBA" id="ARBA00022793"/>
    </source>
</evidence>
<dbReference type="PANTHER" id="PTHR43452">
    <property type="entry name" value="PYRUVATE DECARBOXYLASE"/>
    <property type="match status" value="1"/>
</dbReference>
<comment type="cofactor">
    <cofactor evidence="1">
        <name>thiamine diphosphate</name>
        <dbReference type="ChEBI" id="CHEBI:58937"/>
    </cofactor>
</comment>
<feature type="domain" description="Thiamine pyrophosphate enzyme N-terminal TPP-binding" evidence="15">
    <location>
        <begin position="35"/>
        <end position="146"/>
    </location>
</feature>
<keyword evidence="4 10" id="KW-0479">Metal-binding</keyword>
<name>A0A4Y7U106_COPMI</name>
<protein>
    <submittedName>
        <fullName evidence="16">Pyruvate decarboxylase</fullName>
    </submittedName>
</protein>
<dbReference type="PIRSF" id="PIRSF036565">
    <property type="entry name" value="Pyruvt_ip_decrb"/>
    <property type="match status" value="1"/>
</dbReference>
<dbReference type="GO" id="GO:0005829">
    <property type="term" value="C:cytosol"/>
    <property type="evidence" value="ECO:0007669"/>
    <property type="project" value="TreeGrafter"/>
</dbReference>